<dbReference type="AlphaFoldDB" id="A0A4Q5M1D8"/>
<dbReference type="RefSeq" id="WP_130020397.1">
    <property type="nucleotide sequence ID" value="NZ_SEWF01000009.1"/>
</dbReference>
<keyword evidence="1" id="KW-0472">Membrane</keyword>
<evidence type="ECO:0000256" key="1">
    <source>
        <dbReference type="SAM" id="Phobius"/>
    </source>
</evidence>
<accession>A0A4Q5M1D8</accession>
<organism evidence="2 3">
    <name type="scientific">Emticicia agri</name>
    <dbReference type="NCBI Taxonomy" id="2492393"/>
    <lineage>
        <taxon>Bacteria</taxon>
        <taxon>Pseudomonadati</taxon>
        <taxon>Bacteroidota</taxon>
        <taxon>Cytophagia</taxon>
        <taxon>Cytophagales</taxon>
        <taxon>Leadbetterellaceae</taxon>
        <taxon>Emticicia</taxon>
    </lineage>
</organism>
<evidence type="ECO:0000313" key="3">
    <source>
        <dbReference type="Proteomes" id="UP000293162"/>
    </source>
</evidence>
<protein>
    <submittedName>
        <fullName evidence="2">DUF3299 domain-containing protein</fullName>
    </submittedName>
</protein>
<dbReference type="OrthoDB" id="1348500at2"/>
<dbReference type="Pfam" id="PF11736">
    <property type="entry name" value="DUF3299"/>
    <property type="match status" value="1"/>
</dbReference>
<feature type="transmembrane region" description="Helical" evidence="1">
    <location>
        <begin position="7"/>
        <end position="23"/>
    </location>
</feature>
<comment type="caution">
    <text evidence="2">The sequence shown here is derived from an EMBL/GenBank/DDBJ whole genome shotgun (WGS) entry which is preliminary data.</text>
</comment>
<keyword evidence="1" id="KW-1133">Transmembrane helix</keyword>
<dbReference type="EMBL" id="SEWF01000009">
    <property type="protein sequence ID" value="RYU96106.1"/>
    <property type="molecule type" value="Genomic_DNA"/>
</dbReference>
<dbReference type="Gene3D" id="2.40.50.870">
    <property type="entry name" value="Protein of unknown function (DUF3299)"/>
    <property type="match status" value="1"/>
</dbReference>
<dbReference type="Proteomes" id="UP000293162">
    <property type="component" value="Unassembled WGS sequence"/>
</dbReference>
<name>A0A4Q5M1D8_9BACT</name>
<proteinExistence type="predicted"/>
<dbReference type="InterPro" id="IPR021727">
    <property type="entry name" value="DUF3299"/>
</dbReference>
<keyword evidence="1" id="KW-0812">Transmembrane</keyword>
<keyword evidence="3" id="KW-1185">Reference proteome</keyword>
<sequence>MKKLSKYFIINLAFLGAISFGFVEEPTKITWETLRDVTFKKKWSAEESMFILYPTFGPKVAGLQGKDVVLTGYMIPVDVDANMYVLSANPYSSCFFCGQAGPESVVQVKFKKTTKRFNTDDRITVKGTLKLNADDINELNYILSNADLVQQ</sequence>
<evidence type="ECO:0000313" key="2">
    <source>
        <dbReference type="EMBL" id="RYU96106.1"/>
    </source>
</evidence>
<gene>
    <name evidence="2" type="ORF">EWM59_07810</name>
</gene>
<reference evidence="2 3" key="1">
    <citation type="submission" date="2019-02" db="EMBL/GenBank/DDBJ databases">
        <title>Bacterial novel species Emticicia sp. 17J42-9 isolated from soil.</title>
        <authorList>
            <person name="Jung H.-Y."/>
        </authorList>
    </citation>
    <scope>NUCLEOTIDE SEQUENCE [LARGE SCALE GENOMIC DNA]</scope>
    <source>
        <strain evidence="2 3">17J42-9</strain>
    </source>
</reference>